<sequence>MNVLKYKYSILHYRHSAVLGESLIVGVLIYFEHNNSLYFTHSNRLTRIKSVYENISEKSIKYYLKQIKSNISRLEKNLDDFFIADIKDSFDAFISNYILPSDGSSLQFSKIRTNFQYEKSNRQIIDYLVSTYLIEKKESRTNKEYALGRKFYQNIEKKLGVNLDPSLFQKNYKLKNKSGVEFRFDYAWQNKDWHLVKPLNFDLADAKNISEKAHRNIGLVIDLKEKAINESLKFDFLVGKPKNKELFKEYDHSIYLLESFENSNIIEEEEIFNYSHQAIDSIISHS</sequence>
<dbReference type="EMBL" id="FOKV01000011">
    <property type="protein sequence ID" value="SFC88636.1"/>
    <property type="molecule type" value="Genomic_DNA"/>
</dbReference>
<organism evidence="1 2">
    <name type="scientific">Zunongwangia mangrovi</name>
    <dbReference type="NCBI Taxonomy" id="1334022"/>
    <lineage>
        <taxon>Bacteria</taxon>
        <taxon>Pseudomonadati</taxon>
        <taxon>Bacteroidota</taxon>
        <taxon>Flavobacteriia</taxon>
        <taxon>Flavobacteriales</taxon>
        <taxon>Flavobacteriaceae</taxon>
        <taxon>Zunongwangia</taxon>
    </lineage>
</organism>
<evidence type="ECO:0000313" key="1">
    <source>
        <dbReference type="EMBL" id="SFC88636.1"/>
    </source>
</evidence>
<accession>A0A1I1MU15</accession>
<gene>
    <name evidence="1" type="ORF">SAMN04487907_11144</name>
</gene>
<dbReference type="OrthoDB" id="8199584at2"/>
<evidence type="ECO:0008006" key="3">
    <source>
        <dbReference type="Google" id="ProtNLM"/>
    </source>
</evidence>
<keyword evidence="2" id="KW-1185">Reference proteome</keyword>
<reference evidence="2" key="1">
    <citation type="submission" date="2016-10" db="EMBL/GenBank/DDBJ databases">
        <authorList>
            <person name="Varghese N."/>
            <person name="Submissions S."/>
        </authorList>
    </citation>
    <scope>NUCLEOTIDE SEQUENCE [LARGE SCALE GENOMIC DNA]</scope>
    <source>
        <strain evidence="2">DSM 24499</strain>
    </source>
</reference>
<dbReference type="RefSeq" id="WP_092544840.1">
    <property type="nucleotide sequence ID" value="NZ_FOKV01000011.1"/>
</dbReference>
<dbReference type="AlphaFoldDB" id="A0A1I1MU15"/>
<proteinExistence type="predicted"/>
<name>A0A1I1MU15_9FLAO</name>
<dbReference type="Proteomes" id="UP000199438">
    <property type="component" value="Unassembled WGS sequence"/>
</dbReference>
<evidence type="ECO:0000313" key="2">
    <source>
        <dbReference type="Proteomes" id="UP000199438"/>
    </source>
</evidence>
<protein>
    <recommendedName>
        <fullName evidence="3">DUF3037 domain-containing protein</fullName>
    </recommendedName>
</protein>